<dbReference type="PANTHER" id="PTHR46118">
    <property type="entry name" value="PROTEIN ABHD11"/>
    <property type="match status" value="1"/>
</dbReference>
<dbReference type="SUPFAM" id="SSF53474">
    <property type="entry name" value="alpha/beta-Hydrolases"/>
    <property type="match status" value="1"/>
</dbReference>
<name>A0ABT1CYF8_9PROT</name>
<dbReference type="RefSeq" id="WP_252951289.1">
    <property type="nucleotide sequence ID" value="NZ_JAFIRR010000006.1"/>
</dbReference>
<dbReference type="InterPro" id="IPR029058">
    <property type="entry name" value="AB_hydrolase_fold"/>
</dbReference>
<dbReference type="Proteomes" id="UP001523392">
    <property type="component" value="Unassembled WGS sequence"/>
</dbReference>
<evidence type="ECO:0000256" key="1">
    <source>
        <dbReference type="ARBA" id="ARBA00022801"/>
    </source>
</evidence>
<comment type="caution">
    <text evidence="3">The sequence shown here is derived from an EMBL/GenBank/DDBJ whole genome shotgun (WGS) entry which is preliminary data.</text>
</comment>
<organism evidence="3 4">
    <name type="scientific">Siccirubricoccus soli</name>
    <dbReference type="NCBI Taxonomy" id="2899147"/>
    <lineage>
        <taxon>Bacteria</taxon>
        <taxon>Pseudomonadati</taxon>
        <taxon>Pseudomonadota</taxon>
        <taxon>Alphaproteobacteria</taxon>
        <taxon>Acetobacterales</taxon>
        <taxon>Roseomonadaceae</taxon>
        <taxon>Siccirubricoccus</taxon>
    </lineage>
</organism>
<reference evidence="3 4" key="1">
    <citation type="submission" date="2021-12" db="EMBL/GenBank/DDBJ databases">
        <title>Siccirubricoccus leaddurans sp. nov., a high concentration Zn2+ tolerance bacterium.</title>
        <authorList>
            <person name="Cao Y."/>
        </authorList>
    </citation>
    <scope>NUCLEOTIDE SEQUENCE [LARGE SCALE GENOMIC DNA]</scope>
    <source>
        <strain evidence="3 4">KC 17139</strain>
    </source>
</reference>
<dbReference type="PANTHER" id="PTHR46118:SF4">
    <property type="entry name" value="PROTEIN ABHD11"/>
    <property type="match status" value="1"/>
</dbReference>
<dbReference type="Pfam" id="PF00561">
    <property type="entry name" value="Abhydrolase_1"/>
    <property type="match status" value="1"/>
</dbReference>
<evidence type="ECO:0000259" key="2">
    <source>
        <dbReference type="Pfam" id="PF00561"/>
    </source>
</evidence>
<accession>A0ABT1CYF8</accession>
<evidence type="ECO:0000313" key="4">
    <source>
        <dbReference type="Proteomes" id="UP001523392"/>
    </source>
</evidence>
<evidence type="ECO:0000313" key="3">
    <source>
        <dbReference type="EMBL" id="MCO6414699.1"/>
    </source>
</evidence>
<gene>
    <name evidence="3" type="ORF">JYK14_00700</name>
</gene>
<dbReference type="EMBL" id="JAFIRR010000006">
    <property type="protein sequence ID" value="MCO6414699.1"/>
    <property type="molecule type" value="Genomic_DNA"/>
</dbReference>
<proteinExistence type="predicted"/>
<protein>
    <submittedName>
        <fullName evidence="3">Alpha/beta fold hydrolase</fullName>
    </submittedName>
</protein>
<dbReference type="GO" id="GO:0016787">
    <property type="term" value="F:hydrolase activity"/>
    <property type="evidence" value="ECO:0007669"/>
    <property type="project" value="UniProtKB-KW"/>
</dbReference>
<sequence length="250" mass="26701">MSMLHAVEMGAGPPVAILHGLFGSVQNWGSIQKALAARHRVLAVDLPNHGASPHGPEMSYKAMAAAVAARLGEPMALLGHSMGGKVAMALALTRPELVTRLVVVDIAPVTYPPSLRSYVAAMQAVELREGLTRREADAALAPVVESPAERGFLLQNLRFGEGAPAWRLGLDEIAAAMPGIESFPAFRTRYEGPVLVVSGERSGYVRAANHELFRTLFPRAEFAVVPGAGHWLHAENPKAFLGYVEPFLAT</sequence>
<dbReference type="InterPro" id="IPR000073">
    <property type="entry name" value="AB_hydrolase_1"/>
</dbReference>
<feature type="domain" description="AB hydrolase-1" evidence="2">
    <location>
        <begin position="13"/>
        <end position="237"/>
    </location>
</feature>
<dbReference type="Gene3D" id="3.40.50.1820">
    <property type="entry name" value="alpha/beta hydrolase"/>
    <property type="match status" value="1"/>
</dbReference>
<keyword evidence="1 3" id="KW-0378">Hydrolase</keyword>
<keyword evidence="4" id="KW-1185">Reference proteome</keyword>